<organism evidence="1 2">
    <name type="scientific">Dielma fastidiosa</name>
    <dbReference type="NCBI Taxonomy" id="1034346"/>
    <lineage>
        <taxon>Bacteria</taxon>
        <taxon>Bacillati</taxon>
        <taxon>Bacillota</taxon>
        <taxon>Erysipelotrichia</taxon>
        <taxon>Erysipelotrichales</taxon>
        <taxon>Erysipelotrichaceae</taxon>
        <taxon>Dielma</taxon>
    </lineage>
</organism>
<protein>
    <submittedName>
        <fullName evidence="1">Uncharacterized protein</fullName>
    </submittedName>
</protein>
<sequence>MTTYELLERTINNKKSSGTLTSTYIASVKKKMDVFLVADRLSEDEYNALLQLME</sequence>
<reference evidence="1 2" key="1">
    <citation type="submission" date="2018-05" db="EMBL/GenBank/DDBJ databases">
        <title>Genomic Encyclopedia of Type Strains, Phase IV (KMG-IV): sequencing the most valuable type-strain genomes for metagenomic binning, comparative biology and taxonomic classification.</title>
        <authorList>
            <person name="Goeker M."/>
        </authorList>
    </citation>
    <scope>NUCLEOTIDE SEQUENCE [LARGE SCALE GENOMIC DNA]</scope>
    <source>
        <strain evidence="1 2">JC118</strain>
    </source>
</reference>
<proteinExistence type="predicted"/>
<name>A0A318KPW9_9FIRM</name>
<keyword evidence="2" id="KW-1185">Reference proteome</keyword>
<dbReference type="EMBL" id="QJKH01000005">
    <property type="protein sequence ID" value="PXX79720.1"/>
    <property type="molecule type" value="Genomic_DNA"/>
</dbReference>
<gene>
    <name evidence="1" type="ORF">DES51_105194</name>
</gene>
<dbReference type="Proteomes" id="UP000247612">
    <property type="component" value="Unassembled WGS sequence"/>
</dbReference>
<dbReference type="AlphaFoldDB" id="A0A318KPW9"/>
<evidence type="ECO:0000313" key="2">
    <source>
        <dbReference type="Proteomes" id="UP000247612"/>
    </source>
</evidence>
<evidence type="ECO:0000313" key="1">
    <source>
        <dbReference type="EMBL" id="PXX79720.1"/>
    </source>
</evidence>
<comment type="caution">
    <text evidence="1">The sequence shown here is derived from an EMBL/GenBank/DDBJ whole genome shotgun (WGS) entry which is preliminary data.</text>
</comment>
<dbReference type="STRING" id="1034346.GCA_000313565_00786"/>
<dbReference type="RefSeq" id="WP_022937098.1">
    <property type="nucleotide sequence ID" value="NZ_CABKRQ010000002.1"/>
</dbReference>
<accession>A0A318KPW9</accession>